<dbReference type="InterPro" id="IPR020845">
    <property type="entry name" value="AMP-binding_CS"/>
</dbReference>
<keyword evidence="4" id="KW-0443">Lipid metabolism</keyword>
<feature type="domain" description="AMP-binding enzyme C-terminal" evidence="9">
    <location>
        <begin position="453"/>
        <end position="528"/>
    </location>
</feature>
<evidence type="ECO:0000256" key="5">
    <source>
        <dbReference type="ARBA" id="ARBA00051915"/>
    </source>
</evidence>
<dbReference type="FunFam" id="3.30.300.30:FF:000008">
    <property type="entry name" value="2,3-dihydroxybenzoate-AMP ligase"/>
    <property type="match status" value="1"/>
</dbReference>
<dbReference type="InterPro" id="IPR000873">
    <property type="entry name" value="AMP-dep_synth/lig_dom"/>
</dbReference>
<evidence type="ECO:0000256" key="1">
    <source>
        <dbReference type="ARBA" id="ARBA00006432"/>
    </source>
</evidence>
<evidence type="ECO:0000259" key="9">
    <source>
        <dbReference type="Pfam" id="PF13193"/>
    </source>
</evidence>
<dbReference type="Pfam" id="PF00501">
    <property type="entry name" value="AMP-binding"/>
    <property type="match status" value="1"/>
</dbReference>
<evidence type="ECO:0000313" key="11">
    <source>
        <dbReference type="Proteomes" id="UP000632498"/>
    </source>
</evidence>
<dbReference type="AlphaFoldDB" id="A0A917FCD8"/>
<dbReference type="PROSITE" id="PS00455">
    <property type="entry name" value="AMP_BINDING"/>
    <property type="match status" value="1"/>
</dbReference>
<dbReference type="SUPFAM" id="SSF56801">
    <property type="entry name" value="Acetyl-CoA synthetase-like"/>
    <property type="match status" value="1"/>
</dbReference>
<sequence length="545" mass="60667">MENIYDLHLEKTPANYESLSPLSFIKRTAMVYPDRASVIHGDRVYTWKETYERSVRLASALAKLGIKKGDTVAVMGNNTPETYEAHFGVPMCGAVLNTLNIRLDAEAIAFILQHGEAKVLFTDREFSATTKAAVARLEKKPILIDIDDALAEGGELIGQEDYEQFISKGDLEYDWSGPADEWDAISLNYTSGTTGNPKGVVYHHRGAYLNAIGNALDWNMQQHAIYLWTLPMFHCNGWCFPWTIAAKAGTNICLRKVNAKNIYEAIEKHKVTNFCGAPIVLSFVINATEEEKKPFDHKCSIMTAAAPPPASVLKAIQDEGFDVTHAYGLTETYGPAVFCAWKEEWNDLPIERQAFQKSRQGVRYTLEEGLMIADAESTVEHPWDGETMGEVCFRGNIVMKGYLKNPSATDDAFRGGWFHSGDLGVRHNDGYIQLKDRSKDIIISGGENISSIEVEDALYRHPAVAAVAVVAKPDEKWGETPAAFIELKPDAGPVTEEDIIKHCRDNLAHYKCPRTVIFQEVPKTSTGKIQKFVLRDGLRKEAGEL</sequence>
<reference evidence="10" key="1">
    <citation type="journal article" date="2014" name="Int. J. Syst. Evol. Microbiol.">
        <title>Complete genome sequence of Corynebacterium casei LMG S-19264T (=DSM 44701T), isolated from a smear-ripened cheese.</title>
        <authorList>
            <consortium name="US DOE Joint Genome Institute (JGI-PGF)"/>
            <person name="Walter F."/>
            <person name="Albersmeier A."/>
            <person name="Kalinowski J."/>
            <person name="Ruckert C."/>
        </authorList>
    </citation>
    <scope>NUCLEOTIDE SEQUENCE</scope>
    <source>
        <strain evidence="10">CGMCC 1.15254</strain>
    </source>
</reference>
<keyword evidence="3" id="KW-0276">Fatty acid metabolism</keyword>
<keyword evidence="11" id="KW-1185">Reference proteome</keyword>
<gene>
    <name evidence="10" type="ORF">GCM10011332_25030</name>
</gene>
<dbReference type="FunFam" id="3.40.50.12780:FF:000003">
    <property type="entry name" value="Long-chain-fatty-acid--CoA ligase FadD"/>
    <property type="match status" value="1"/>
</dbReference>
<evidence type="ECO:0000256" key="2">
    <source>
        <dbReference type="ARBA" id="ARBA00022598"/>
    </source>
</evidence>
<dbReference type="EC" id="6.2.1.44" evidence="6"/>
<dbReference type="InterPro" id="IPR045851">
    <property type="entry name" value="AMP-bd_C_sf"/>
</dbReference>
<dbReference type="InterPro" id="IPR042099">
    <property type="entry name" value="ANL_N_sf"/>
</dbReference>
<keyword evidence="2" id="KW-0436">Ligase</keyword>
<dbReference type="PANTHER" id="PTHR43859">
    <property type="entry name" value="ACYL-ACTIVATING ENZYME"/>
    <property type="match status" value="1"/>
</dbReference>
<comment type="catalytic activity">
    <reaction evidence="5">
        <text>3-(methylsulfanyl)propanoate + ATP + CoA = 3-(methylsulfanyl)propanoyl-CoA + AMP + diphosphate</text>
        <dbReference type="Rhea" id="RHEA:43052"/>
        <dbReference type="ChEBI" id="CHEBI:30616"/>
        <dbReference type="ChEBI" id="CHEBI:33019"/>
        <dbReference type="ChEBI" id="CHEBI:49016"/>
        <dbReference type="ChEBI" id="CHEBI:57287"/>
        <dbReference type="ChEBI" id="CHEBI:82815"/>
        <dbReference type="ChEBI" id="CHEBI:456215"/>
        <dbReference type="EC" id="6.2.1.44"/>
    </reaction>
    <physiologicalReaction direction="left-to-right" evidence="5">
        <dbReference type="Rhea" id="RHEA:43053"/>
    </physiologicalReaction>
</comment>
<evidence type="ECO:0000313" key="10">
    <source>
        <dbReference type="EMBL" id="GGF70019.1"/>
    </source>
</evidence>
<protein>
    <recommendedName>
        <fullName evidence="7">3-methylmercaptopropionyl-CoA ligase</fullName>
        <ecNumber evidence="6">6.2.1.44</ecNumber>
    </recommendedName>
</protein>
<dbReference type="RefSeq" id="WP_188665774.1">
    <property type="nucleotide sequence ID" value="NZ_BMHV01000019.1"/>
</dbReference>
<accession>A0A917FCD8</accession>
<dbReference type="InterPro" id="IPR025110">
    <property type="entry name" value="AMP-bd_C"/>
</dbReference>
<dbReference type="PANTHER" id="PTHR43859:SF4">
    <property type="entry name" value="BUTANOATE--COA LIGASE AAE1-RELATED"/>
    <property type="match status" value="1"/>
</dbReference>
<dbReference type="Proteomes" id="UP000632498">
    <property type="component" value="Unassembled WGS sequence"/>
</dbReference>
<evidence type="ECO:0000256" key="6">
    <source>
        <dbReference type="ARBA" id="ARBA00066616"/>
    </source>
</evidence>
<comment type="similarity">
    <text evidence="1">Belongs to the ATP-dependent AMP-binding enzyme family.</text>
</comment>
<evidence type="ECO:0000259" key="8">
    <source>
        <dbReference type="Pfam" id="PF00501"/>
    </source>
</evidence>
<feature type="domain" description="AMP-dependent synthetase/ligase" evidence="8">
    <location>
        <begin position="26"/>
        <end position="403"/>
    </location>
</feature>
<name>A0A917FCD8_9PROT</name>
<proteinExistence type="inferred from homology"/>
<dbReference type="CDD" id="cd12118">
    <property type="entry name" value="ttLC_FACS_AEE21_like"/>
    <property type="match status" value="1"/>
</dbReference>
<dbReference type="GO" id="GO:0006631">
    <property type="term" value="P:fatty acid metabolic process"/>
    <property type="evidence" value="ECO:0007669"/>
    <property type="project" value="UniProtKB-KW"/>
</dbReference>
<reference evidence="10" key="2">
    <citation type="submission" date="2020-09" db="EMBL/GenBank/DDBJ databases">
        <authorList>
            <person name="Sun Q."/>
            <person name="Zhou Y."/>
        </authorList>
    </citation>
    <scope>NUCLEOTIDE SEQUENCE</scope>
    <source>
        <strain evidence="10">CGMCC 1.15254</strain>
    </source>
</reference>
<dbReference type="EMBL" id="BMHV01000019">
    <property type="protein sequence ID" value="GGF70019.1"/>
    <property type="molecule type" value="Genomic_DNA"/>
</dbReference>
<evidence type="ECO:0000256" key="7">
    <source>
        <dbReference type="ARBA" id="ARBA00067668"/>
    </source>
</evidence>
<evidence type="ECO:0000256" key="3">
    <source>
        <dbReference type="ARBA" id="ARBA00022832"/>
    </source>
</evidence>
<dbReference type="Gene3D" id="3.30.300.30">
    <property type="match status" value="1"/>
</dbReference>
<organism evidence="10 11">
    <name type="scientific">Terasakiella brassicae</name>
    <dbReference type="NCBI Taxonomy" id="1634917"/>
    <lineage>
        <taxon>Bacteria</taxon>
        <taxon>Pseudomonadati</taxon>
        <taxon>Pseudomonadota</taxon>
        <taxon>Alphaproteobacteria</taxon>
        <taxon>Rhodospirillales</taxon>
        <taxon>Terasakiellaceae</taxon>
        <taxon>Terasakiella</taxon>
    </lineage>
</organism>
<dbReference type="Pfam" id="PF13193">
    <property type="entry name" value="AMP-binding_C"/>
    <property type="match status" value="1"/>
</dbReference>
<comment type="caution">
    <text evidence="10">The sequence shown here is derived from an EMBL/GenBank/DDBJ whole genome shotgun (WGS) entry which is preliminary data.</text>
</comment>
<dbReference type="NCBIfam" id="NF006020">
    <property type="entry name" value="PRK08162.1"/>
    <property type="match status" value="1"/>
</dbReference>
<dbReference type="GO" id="GO:0016874">
    <property type="term" value="F:ligase activity"/>
    <property type="evidence" value="ECO:0007669"/>
    <property type="project" value="UniProtKB-KW"/>
</dbReference>
<evidence type="ECO:0000256" key="4">
    <source>
        <dbReference type="ARBA" id="ARBA00023098"/>
    </source>
</evidence>
<dbReference type="Gene3D" id="3.40.50.12780">
    <property type="entry name" value="N-terminal domain of ligase-like"/>
    <property type="match status" value="1"/>
</dbReference>